<evidence type="ECO:0000256" key="3">
    <source>
        <dbReference type="ARBA" id="ARBA00023170"/>
    </source>
</evidence>
<feature type="non-terminal residue" evidence="8">
    <location>
        <position position="1"/>
    </location>
</feature>
<dbReference type="GO" id="GO:0042101">
    <property type="term" value="C:T cell receptor complex"/>
    <property type="evidence" value="ECO:0007669"/>
    <property type="project" value="UniProtKB-KW"/>
</dbReference>
<dbReference type="EMBL" id="MU535497">
    <property type="protein sequence ID" value="KAI5629501.1"/>
    <property type="molecule type" value="Genomic_DNA"/>
</dbReference>
<feature type="domain" description="Ig-like" evidence="7">
    <location>
        <begin position="31"/>
        <end position="104"/>
    </location>
</feature>
<evidence type="ECO:0000313" key="8">
    <source>
        <dbReference type="EMBL" id="KAI5629501.1"/>
    </source>
</evidence>
<evidence type="ECO:0000256" key="5">
    <source>
        <dbReference type="ARBA" id="ARBA00043266"/>
    </source>
</evidence>
<keyword evidence="2" id="KW-1064">Adaptive immunity</keyword>
<sequence length="104" mass="11796">FISMFIYILFFTAGSLADKIGPMDDDANTVGKELNTVTLECSYETSSDRIWLYWYKQYSNSRPQFVLLKGANGSRFKAQTTSNSAKLIIKHLQLSDSALYYCAL</sequence>
<accession>A0AAD5FUT3</accession>
<evidence type="ECO:0000256" key="2">
    <source>
        <dbReference type="ARBA" id="ARBA00023130"/>
    </source>
</evidence>
<dbReference type="Gene3D" id="2.60.40.10">
    <property type="entry name" value="Immunoglobulins"/>
    <property type="match status" value="1"/>
</dbReference>
<dbReference type="InterPro" id="IPR051287">
    <property type="entry name" value="TCR_variable_region"/>
</dbReference>
<evidence type="ECO:0000259" key="7">
    <source>
        <dbReference type="PROSITE" id="PS50835"/>
    </source>
</evidence>
<dbReference type="InterPro" id="IPR007110">
    <property type="entry name" value="Ig-like_dom"/>
</dbReference>
<dbReference type="InterPro" id="IPR013106">
    <property type="entry name" value="Ig_V-set"/>
</dbReference>
<dbReference type="PANTHER" id="PTHR19367:SF18">
    <property type="entry name" value="T CELL RECEPTOR ALPHA VARIABLE 16"/>
    <property type="match status" value="1"/>
</dbReference>
<dbReference type="PANTHER" id="PTHR19367">
    <property type="entry name" value="T-CELL RECEPTOR ALPHA CHAIN V REGION"/>
    <property type="match status" value="1"/>
</dbReference>
<dbReference type="GO" id="GO:0002250">
    <property type="term" value="P:adaptive immune response"/>
    <property type="evidence" value="ECO:0007669"/>
    <property type="project" value="UniProtKB-KW"/>
</dbReference>
<evidence type="ECO:0000256" key="6">
    <source>
        <dbReference type="SAM" id="SignalP"/>
    </source>
</evidence>
<dbReference type="InterPro" id="IPR013783">
    <property type="entry name" value="Ig-like_fold"/>
</dbReference>
<dbReference type="AlphaFoldDB" id="A0AAD5FUT3"/>
<dbReference type="InterPro" id="IPR036179">
    <property type="entry name" value="Ig-like_dom_sf"/>
</dbReference>
<dbReference type="SMART" id="SM00406">
    <property type="entry name" value="IGv"/>
    <property type="match status" value="1"/>
</dbReference>
<organism evidence="8 9">
    <name type="scientific">Silurus asotus</name>
    <name type="common">Amur catfish</name>
    <name type="synonym">Parasilurus asotus</name>
    <dbReference type="NCBI Taxonomy" id="30991"/>
    <lineage>
        <taxon>Eukaryota</taxon>
        <taxon>Metazoa</taxon>
        <taxon>Chordata</taxon>
        <taxon>Craniata</taxon>
        <taxon>Vertebrata</taxon>
        <taxon>Euteleostomi</taxon>
        <taxon>Actinopterygii</taxon>
        <taxon>Neopterygii</taxon>
        <taxon>Teleostei</taxon>
        <taxon>Ostariophysi</taxon>
        <taxon>Siluriformes</taxon>
        <taxon>Siluridae</taxon>
        <taxon>Silurus</taxon>
    </lineage>
</organism>
<feature type="non-terminal residue" evidence="8">
    <location>
        <position position="104"/>
    </location>
</feature>
<keyword evidence="9" id="KW-1185">Reference proteome</keyword>
<feature type="signal peptide" evidence="6">
    <location>
        <begin position="1"/>
        <end position="17"/>
    </location>
</feature>
<evidence type="ECO:0000313" key="9">
    <source>
        <dbReference type="Proteomes" id="UP001205998"/>
    </source>
</evidence>
<dbReference type="PROSITE" id="PS50835">
    <property type="entry name" value="IG_LIKE"/>
    <property type="match status" value="1"/>
</dbReference>
<keyword evidence="5" id="KW-0391">Immunity</keyword>
<keyword evidence="4" id="KW-0393">Immunoglobulin domain</keyword>
<keyword evidence="3" id="KW-0675">Receptor</keyword>
<feature type="chain" id="PRO_5042250207" description="Ig-like domain-containing protein" evidence="6">
    <location>
        <begin position="18"/>
        <end position="104"/>
    </location>
</feature>
<protein>
    <recommendedName>
        <fullName evidence="7">Ig-like domain-containing protein</fullName>
    </recommendedName>
</protein>
<evidence type="ECO:0000256" key="4">
    <source>
        <dbReference type="ARBA" id="ARBA00023319"/>
    </source>
</evidence>
<keyword evidence="5" id="KW-1279">T cell receptor</keyword>
<dbReference type="SUPFAM" id="SSF48726">
    <property type="entry name" value="Immunoglobulin"/>
    <property type="match status" value="1"/>
</dbReference>
<evidence type="ECO:0000256" key="1">
    <source>
        <dbReference type="ARBA" id="ARBA00022729"/>
    </source>
</evidence>
<gene>
    <name evidence="8" type="ORF">C0J50_10496</name>
</gene>
<reference evidence="8" key="1">
    <citation type="submission" date="2018-07" db="EMBL/GenBank/DDBJ databases">
        <title>Comparative genomics of catfishes provides insights into carnivory and benthic adaptation.</title>
        <authorList>
            <person name="Zhang Y."/>
            <person name="Wang D."/>
            <person name="Peng Z."/>
            <person name="Zheng S."/>
            <person name="Shao F."/>
            <person name="Tao W."/>
        </authorList>
    </citation>
    <scope>NUCLEOTIDE SEQUENCE</scope>
    <source>
        <strain evidence="8">Chongqing</strain>
    </source>
</reference>
<dbReference type="Pfam" id="PF07686">
    <property type="entry name" value="V-set"/>
    <property type="match status" value="1"/>
</dbReference>
<comment type="caution">
    <text evidence="8">The sequence shown here is derived from an EMBL/GenBank/DDBJ whole genome shotgun (WGS) entry which is preliminary data.</text>
</comment>
<proteinExistence type="predicted"/>
<dbReference type="Proteomes" id="UP001205998">
    <property type="component" value="Unassembled WGS sequence"/>
</dbReference>
<name>A0AAD5FUT3_SILAS</name>
<keyword evidence="1 6" id="KW-0732">Signal</keyword>